<name>A0A9P6SZS7_9FUNG</name>
<gene>
    <name evidence="1" type="ORF">BGZ80_010751</name>
</gene>
<sequence length="105" mass="12165">MPGPRLAPEGNTSLFGATYLAFFSETQLRYGSLCQGNKKKKELLQEAAFAFKEYNIRGRKVDLLFQTVYKNHKDKENLRLNKTLLANLRRMDVMSFPDFLIKTTK</sequence>
<protein>
    <submittedName>
        <fullName evidence="1">Uncharacterized protein</fullName>
    </submittedName>
</protein>
<reference evidence="1" key="1">
    <citation type="journal article" date="2020" name="Fungal Divers.">
        <title>Resolving the Mortierellaceae phylogeny through synthesis of multi-gene phylogenetics and phylogenomics.</title>
        <authorList>
            <person name="Vandepol N."/>
            <person name="Liber J."/>
            <person name="Desiro A."/>
            <person name="Na H."/>
            <person name="Kennedy M."/>
            <person name="Barry K."/>
            <person name="Grigoriev I.V."/>
            <person name="Miller A.N."/>
            <person name="O'Donnell K."/>
            <person name="Stajich J.E."/>
            <person name="Bonito G."/>
        </authorList>
    </citation>
    <scope>NUCLEOTIDE SEQUENCE</scope>
    <source>
        <strain evidence="1">NRRL 2769</strain>
    </source>
</reference>
<organism evidence="1 2">
    <name type="scientific">Entomortierella chlamydospora</name>
    <dbReference type="NCBI Taxonomy" id="101097"/>
    <lineage>
        <taxon>Eukaryota</taxon>
        <taxon>Fungi</taxon>
        <taxon>Fungi incertae sedis</taxon>
        <taxon>Mucoromycota</taxon>
        <taxon>Mortierellomycotina</taxon>
        <taxon>Mortierellomycetes</taxon>
        <taxon>Mortierellales</taxon>
        <taxon>Mortierellaceae</taxon>
        <taxon>Entomortierella</taxon>
    </lineage>
</organism>
<dbReference type="AlphaFoldDB" id="A0A9P6SZS7"/>
<evidence type="ECO:0000313" key="2">
    <source>
        <dbReference type="Proteomes" id="UP000703661"/>
    </source>
</evidence>
<comment type="caution">
    <text evidence="1">The sequence shown here is derived from an EMBL/GenBank/DDBJ whole genome shotgun (WGS) entry which is preliminary data.</text>
</comment>
<proteinExistence type="predicted"/>
<dbReference type="Proteomes" id="UP000703661">
    <property type="component" value="Unassembled WGS sequence"/>
</dbReference>
<keyword evidence="2" id="KW-1185">Reference proteome</keyword>
<dbReference type="EMBL" id="JAAAID010000784">
    <property type="protein sequence ID" value="KAG0013947.1"/>
    <property type="molecule type" value="Genomic_DNA"/>
</dbReference>
<evidence type="ECO:0000313" key="1">
    <source>
        <dbReference type="EMBL" id="KAG0013947.1"/>
    </source>
</evidence>
<accession>A0A9P6SZS7</accession>